<reference evidence="3" key="1">
    <citation type="submission" date="2020-08" db="EMBL/GenBank/DDBJ databases">
        <title>Plant Genome Project.</title>
        <authorList>
            <person name="Zhang R.-G."/>
        </authorList>
    </citation>
    <scope>NUCLEOTIDE SEQUENCE</scope>
    <source>
        <strain evidence="3">WSP0</strain>
        <tissue evidence="3">Leaf</tissue>
    </source>
</reference>
<accession>A0AAV6KLV4</accession>
<name>A0AAV6KLV4_9ERIC</name>
<feature type="coiled-coil region" evidence="1">
    <location>
        <begin position="349"/>
        <end position="413"/>
    </location>
</feature>
<gene>
    <name evidence="3" type="ORF">RHGRI_011296</name>
</gene>
<protein>
    <submittedName>
        <fullName evidence="3">Uncharacterized protein</fullName>
    </submittedName>
</protein>
<feature type="compositionally biased region" description="Acidic residues" evidence="2">
    <location>
        <begin position="147"/>
        <end position="159"/>
    </location>
</feature>
<evidence type="ECO:0000313" key="4">
    <source>
        <dbReference type="Proteomes" id="UP000823749"/>
    </source>
</evidence>
<dbReference type="AlphaFoldDB" id="A0AAV6KLV4"/>
<evidence type="ECO:0000256" key="2">
    <source>
        <dbReference type="SAM" id="MobiDB-lite"/>
    </source>
</evidence>
<feature type="compositionally biased region" description="Basic and acidic residues" evidence="2">
    <location>
        <begin position="224"/>
        <end position="240"/>
    </location>
</feature>
<feature type="compositionally biased region" description="Basic and acidic residues" evidence="2">
    <location>
        <begin position="168"/>
        <end position="183"/>
    </location>
</feature>
<dbReference type="Proteomes" id="UP000823749">
    <property type="component" value="Chromosome 4"/>
</dbReference>
<dbReference type="EMBL" id="JACTNZ010000004">
    <property type="protein sequence ID" value="KAG5553370.1"/>
    <property type="molecule type" value="Genomic_DNA"/>
</dbReference>
<comment type="caution">
    <text evidence="3">The sequence shown here is derived from an EMBL/GenBank/DDBJ whole genome shotgun (WGS) entry which is preliminary data.</text>
</comment>
<feature type="region of interest" description="Disordered" evidence="2">
    <location>
        <begin position="469"/>
        <end position="502"/>
    </location>
</feature>
<feature type="region of interest" description="Disordered" evidence="2">
    <location>
        <begin position="143"/>
        <end position="257"/>
    </location>
</feature>
<keyword evidence="4" id="KW-1185">Reference proteome</keyword>
<proteinExistence type="predicted"/>
<organism evidence="3 4">
    <name type="scientific">Rhododendron griersonianum</name>
    <dbReference type="NCBI Taxonomy" id="479676"/>
    <lineage>
        <taxon>Eukaryota</taxon>
        <taxon>Viridiplantae</taxon>
        <taxon>Streptophyta</taxon>
        <taxon>Embryophyta</taxon>
        <taxon>Tracheophyta</taxon>
        <taxon>Spermatophyta</taxon>
        <taxon>Magnoliopsida</taxon>
        <taxon>eudicotyledons</taxon>
        <taxon>Gunneridae</taxon>
        <taxon>Pentapetalae</taxon>
        <taxon>asterids</taxon>
        <taxon>Ericales</taxon>
        <taxon>Ericaceae</taxon>
        <taxon>Ericoideae</taxon>
        <taxon>Rhodoreae</taxon>
        <taxon>Rhododendron</taxon>
    </lineage>
</organism>
<feature type="compositionally biased region" description="Acidic residues" evidence="2">
    <location>
        <begin position="480"/>
        <end position="489"/>
    </location>
</feature>
<sequence>MCHATLPHFSSDPRLYNGKKIRHTAKDHISNALLLLFSGLQLQLQVQLQLTSKASRRPPGPPFRSINLEPNSHRNVVYIYHGLVIDKGTKSADTNKPIQQATTAKLTQQEEKLEEVVEDSFGEIPEFLRSSIQRPLRGKIRVAREETTDEEGGEGEEVEMAPRNILADLEKRKKEREEAEKTKTTSKIGPSAGGPSSRSIRLKGPTIQTPASSAGKRLHSSTSQDKEVPKDTRAEKKQRTVEVGSAMEGETTKGKGVAGSAVAWRPQFVTPALEKRQITNEDSLAADASIARVLYHGLALPKDITMPASLKLAIDDHYFHAGRAMQSMMQAQLYIADVDKRTKAQQQLAERYKKQLDGSELERGKLAEQVTNLNEMVKQLSGATEQARAEGKKEMEKEMREEMEREKKKAFDEGYSQGYDKAGDELVDQVEAAEVVFRQQQHAESYALGYCKALDDAWVAADDTRRSEVAVPPLEGLEPTVEDDEETPEQETNTDATEAERYGQYQETLGRFNARRIDTVKNNGPAAGRLEYRSEARQGICMCIMFPGNPFYFDTA</sequence>
<evidence type="ECO:0000313" key="3">
    <source>
        <dbReference type="EMBL" id="KAG5553370.1"/>
    </source>
</evidence>
<evidence type="ECO:0000256" key="1">
    <source>
        <dbReference type="SAM" id="Coils"/>
    </source>
</evidence>
<keyword evidence="1" id="KW-0175">Coiled coil</keyword>